<dbReference type="GO" id="GO:0016491">
    <property type="term" value="F:oxidoreductase activity"/>
    <property type="evidence" value="ECO:0007669"/>
    <property type="project" value="UniProtKB-KW"/>
</dbReference>
<dbReference type="InterPro" id="IPR002346">
    <property type="entry name" value="Mopterin_DH_FAD-bd"/>
</dbReference>
<dbReference type="SMART" id="SM01092">
    <property type="entry name" value="CO_deh_flav_C"/>
    <property type="match status" value="1"/>
</dbReference>
<gene>
    <name evidence="5" type="ORF">SAMN04490356_0797</name>
</gene>
<dbReference type="PANTHER" id="PTHR42659:SF2">
    <property type="entry name" value="XANTHINE DEHYDROGENASE SUBUNIT C-RELATED"/>
    <property type="match status" value="1"/>
</dbReference>
<accession>A0A1H4KKF9</accession>
<proteinExistence type="predicted"/>
<dbReference type="InterPro" id="IPR036318">
    <property type="entry name" value="FAD-bd_PCMH-like_sf"/>
</dbReference>
<keyword evidence="1" id="KW-0285">Flavoprotein</keyword>
<evidence type="ECO:0000313" key="6">
    <source>
        <dbReference type="Proteomes" id="UP000198609"/>
    </source>
</evidence>
<evidence type="ECO:0000259" key="4">
    <source>
        <dbReference type="PROSITE" id="PS51387"/>
    </source>
</evidence>
<feature type="domain" description="FAD-binding PCMH-type" evidence="4">
    <location>
        <begin position="1"/>
        <end position="177"/>
    </location>
</feature>
<dbReference type="Gene3D" id="3.30.390.50">
    <property type="entry name" value="CO dehydrogenase flavoprotein, C-terminal domain"/>
    <property type="match status" value="1"/>
</dbReference>
<evidence type="ECO:0000313" key="5">
    <source>
        <dbReference type="EMBL" id="SEB59044.1"/>
    </source>
</evidence>
<keyword evidence="6" id="KW-1185">Reference proteome</keyword>
<dbReference type="Pfam" id="PF03450">
    <property type="entry name" value="CO_deh_flav_C"/>
    <property type="match status" value="1"/>
</dbReference>
<dbReference type="EMBL" id="FNST01000002">
    <property type="protein sequence ID" value="SEB59044.1"/>
    <property type="molecule type" value="Genomic_DNA"/>
</dbReference>
<dbReference type="InterPro" id="IPR016167">
    <property type="entry name" value="FAD-bd_PCMH_sub1"/>
</dbReference>
<dbReference type="GO" id="GO:0071949">
    <property type="term" value="F:FAD binding"/>
    <property type="evidence" value="ECO:0007669"/>
    <property type="project" value="InterPro"/>
</dbReference>
<dbReference type="InterPro" id="IPR005107">
    <property type="entry name" value="CO_DH_flav_C"/>
</dbReference>
<dbReference type="InterPro" id="IPR051312">
    <property type="entry name" value="Diverse_Substr_Oxidored"/>
</dbReference>
<evidence type="ECO:0000256" key="1">
    <source>
        <dbReference type="ARBA" id="ARBA00022630"/>
    </source>
</evidence>
<dbReference type="InterPro" id="IPR016169">
    <property type="entry name" value="FAD-bd_PCMH_sub2"/>
</dbReference>
<dbReference type="Gene3D" id="3.30.43.10">
    <property type="entry name" value="Uridine Diphospho-n-acetylenolpyruvylglucosamine Reductase, domain 2"/>
    <property type="match status" value="1"/>
</dbReference>
<keyword evidence="2" id="KW-0274">FAD</keyword>
<dbReference type="InterPro" id="IPR016166">
    <property type="entry name" value="FAD-bd_PCMH"/>
</dbReference>
<evidence type="ECO:0000256" key="3">
    <source>
        <dbReference type="ARBA" id="ARBA00023002"/>
    </source>
</evidence>
<dbReference type="Proteomes" id="UP000198609">
    <property type="component" value="Unassembled WGS sequence"/>
</dbReference>
<dbReference type="Gene3D" id="3.30.465.10">
    <property type="match status" value="1"/>
</dbReference>
<dbReference type="AlphaFoldDB" id="A0A1H4KKF9"/>
<dbReference type="SUPFAM" id="SSF56176">
    <property type="entry name" value="FAD-binding/transporter-associated domain-like"/>
    <property type="match status" value="1"/>
</dbReference>
<dbReference type="Pfam" id="PF00941">
    <property type="entry name" value="FAD_binding_5"/>
    <property type="match status" value="1"/>
</dbReference>
<evidence type="ECO:0000256" key="2">
    <source>
        <dbReference type="ARBA" id="ARBA00022827"/>
    </source>
</evidence>
<protein>
    <submittedName>
        <fullName evidence="5">Carbon-monoxide dehydrogenase medium subunit</fullName>
    </submittedName>
</protein>
<reference evidence="6" key="1">
    <citation type="submission" date="2016-10" db="EMBL/GenBank/DDBJ databases">
        <authorList>
            <person name="Varghese N."/>
            <person name="Submissions S."/>
        </authorList>
    </citation>
    <scope>NUCLEOTIDE SEQUENCE [LARGE SCALE GENOMIC DNA]</scope>
    <source>
        <strain evidence="6">DSM 40318</strain>
    </source>
</reference>
<dbReference type="InterPro" id="IPR036683">
    <property type="entry name" value="CO_DH_flav_C_dom_sf"/>
</dbReference>
<sequence length="295" mass="31112">MKPVDFQLHRPQTLAETLTLLHDLADDVKVLAGGQSLLPLLNFRLARPAHVVDIGRVVGLARLRRTSSELSIGATVRHAEAERSPSVAAHAPLLTAALPQIAHPPVRTRGTVGGSLAHADPAAELPSVAMALDAVFVAASTSGERTIPAAEFFRTHLTTALRPDELLTEIRFPRAAPGTGAAFLEVGRRRGDFALVGAAVQVTVDGPRIAEARVCLSGVGQIPHRCPAAEEILTGAPLGSARVREAADAVRDSVRPSDDLHATAAYRKDVAGTLLVRAVTKAARRAESADRKDET</sequence>
<dbReference type="PROSITE" id="PS51387">
    <property type="entry name" value="FAD_PCMH"/>
    <property type="match status" value="1"/>
</dbReference>
<keyword evidence="3" id="KW-0560">Oxidoreductase</keyword>
<organism evidence="5 6">
    <name type="scientific">Streptomyces melanosporofaciens</name>
    <dbReference type="NCBI Taxonomy" id="67327"/>
    <lineage>
        <taxon>Bacteria</taxon>
        <taxon>Bacillati</taxon>
        <taxon>Actinomycetota</taxon>
        <taxon>Actinomycetes</taxon>
        <taxon>Kitasatosporales</taxon>
        <taxon>Streptomycetaceae</taxon>
        <taxon>Streptomyces</taxon>
        <taxon>Streptomyces violaceusniger group</taxon>
    </lineage>
</organism>
<dbReference type="SUPFAM" id="SSF55447">
    <property type="entry name" value="CO dehydrogenase flavoprotein C-terminal domain-like"/>
    <property type="match status" value="1"/>
</dbReference>
<dbReference type="PANTHER" id="PTHR42659">
    <property type="entry name" value="XANTHINE DEHYDROGENASE SUBUNIT C-RELATED"/>
    <property type="match status" value="1"/>
</dbReference>
<dbReference type="RefSeq" id="WP_093460316.1">
    <property type="nucleotide sequence ID" value="NZ_FNST01000002.1"/>
</dbReference>
<name>A0A1H4KKF9_STRMJ</name>